<evidence type="ECO:0000256" key="1">
    <source>
        <dbReference type="ARBA" id="ARBA00006252"/>
    </source>
</evidence>
<organism evidence="4 5">
    <name type="scientific">Metamycoplasma gateae</name>
    <dbReference type="NCBI Taxonomy" id="35769"/>
    <lineage>
        <taxon>Bacteria</taxon>
        <taxon>Bacillati</taxon>
        <taxon>Mycoplasmatota</taxon>
        <taxon>Mycoplasmoidales</taxon>
        <taxon>Metamycoplasmataceae</taxon>
        <taxon>Metamycoplasma</taxon>
    </lineage>
</organism>
<dbReference type="InterPro" id="IPR029039">
    <property type="entry name" value="Flavoprotein-like_sf"/>
</dbReference>
<evidence type="ECO:0000313" key="4">
    <source>
        <dbReference type="EMBL" id="WVN21607.1"/>
    </source>
</evidence>
<dbReference type="RefSeq" id="WP_330463638.1">
    <property type="nucleotide sequence ID" value="NZ_CP143578.1"/>
</dbReference>
<evidence type="ECO:0000313" key="5">
    <source>
        <dbReference type="Proteomes" id="UP001431935"/>
    </source>
</evidence>
<name>A0ABZ2ALG5_9BACT</name>
<dbReference type="EC" id="1.-.-.-" evidence="4"/>
<sequence>MNVYLIMAHPTKESFNNSLAEAYEAKLKTLGKNVKKINLIDLELNPILIKNNQDEKQLNIIKEEQEKIKWADEIVFFYPLWWGSIPALLKGYIDNVFQSGFAFSYRKDGSGWDKLLKNKIVRVFSTCDAPSWFITTIYKNTDFRMIKTAISWFTGMKLKQAKRIDKLYKHNKEEREQIIKKIISKIK</sequence>
<reference evidence="4" key="1">
    <citation type="submission" date="2024-01" db="EMBL/GenBank/DDBJ databases">
        <title>Complete genome sequence of Mycoplasma gateae strain 3700.</title>
        <authorList>
            <person name="Spergser J."/>
        </authorList>
    </citation>
    <scope>NUCLEOTIDE SEQUENCE [LARGE SCALE GENOMIC DNA]</scope>
    <source>
        <strain evidence="4">3700</strain>
    </source>
</reference>
<dbReference type="Proteomes" id="UP001431935">
    <property type="component" value="Chromosome"/>
</dbReference>
<protein>
    <submittedName>
        <fullName evidence="4">NAD(P)H-dependent oxidoreductase</fullName>
        <ecNumber evidence="4">1.-.-.-</ecNumber>
    </submittedName>
</protein>
<keyword evidence="2 4" id="KW-0560">Oxidoreductase</keyword>
<dbReference type="GO" id="GO:0016491">
    <property type="term" value="F:oxidoreductase activity"/>
    <property type="evidence" value="ECO:0007669"/>
    <property type="project" value="UniProtKB-KW"/>
</dbReference>
<accession>A0ABZ2ALG5</accession>
<proteinExistence type="inferred from homology"/>
<dbReference type="InterPro" id="IPR003680">
    <property type="entry name" value="Flavodoxin_fold"/>
</dbReference>
<dbReference type="InterPro" id="IPR051545">
    <property type="entry name" value="NAD(P)H_dehydrogenase_qn"/>
</dbReference>
<dbReference type="SUPFAM" id="SSF52218">
    <property type="entry name" value="Flavoproteins"/>
    <property type="match status" value="1"/>
</dbReference>
<dbReference type="PANTHER" id="PTHR10204">
    <property type="entry name" value="NAD P H OXIDOREDUCTASE-RELATED"/>
    <property type="match status" value="1"/>
</dbReference>
<dbReference type="Gene3D" id="3.40.50.360">
    <property type="match status" value="1"/>
</dbReference>
<feature type="domain" description="Flavodoxin-like fold" evidence="3">
    <location>
        <begin position="1"/>
        <end position="182"/>
    </location>
</feature>
<evidence type="ECO:0000256" key="2">
    <source>
        <dbReference type="ARBA" id="ARBA00023002"/>
    </source>
</evidence>
<keyword evidence="5" id="KW-1185">Reference proteome</keyword>
<evidence type="ECO:0000259" key="3">
    <source>
        <dbReference type="Pfam" id="PF02525"/>
    </source>
</evidence>
<comment type="similarity">
    <text evidence="1">Belongs to the NAD(P)H dehydrogenase (quinone) family.</text>
</comment>
<dbReference type="Pfam" id="PF02525">
    <property type="entry name" value="Flavodoxin_2"/>
    <property type="match status" value="1"/>
</dbReference>
<gene>
    <name evidence="4" type="ORF">V2E26_01275</name>
</gene>
<dbReference type="PANTHER" id="PTHR10204:SF34">
    <property type="entry name" value="NAD(P)H DEHYDROGENASE [QUINONE] 1 ISOFORM 1"/>
    <property type="match status" value="1"/>
</dbReference>
<dbReference type="EMBL" id="CP143578">
    <property type="protein sequence ID" value="WVN21607.1"/>
    <property type="molecule type" value="Genomic_DNA"/>
</dbReference>